<accession>A0A550C427</accession>
<gene>
    <name evidence="2" type="ORF">BD626DRAFT_633094</name>
</gene>
<feature type="compositionally biased region" description="Basic and acidic residues" evidence="1">
    <location>
        <begin position="1"/>
        <end position="20"/>
    </location>
</feature>
<evidence type="ECO:0000313" key="3">
    <source>
        <dbReference type="Proteomes" id="UP000320762"/>
    </source>
</evidence>
<sequence>MPDPRDPEQEEGQRKSRESHAPPLKPPKRMTSRIASIPTPPAEYRSDSTRCWHFGYPMSMPQCKQFLEKYRSTAPLDDENDRNVLPDVCACARKWSGWPGIRLVLVEPMGDTPLPEWESATRVYADQHAVSLFMIISTKNSWFYDHRPYQSELDTLTSMFGKEPRWMRDATEKKDFKMYGIEL</sequence>
<reference evidence="2 3" key="1">
    <citation type="journal article" date="2019" name="New Phytol.">
        <title>Comparative genomics reveals unique wood-decay strategies and fruiting body development in the Schizophyllaceae.</title>
        <authorList>
            <person name="Almasi E."/>
            <person name="Sahu N."/>
            <person name="Krizsan K."/>
            <person name="Balint B."/>
            <person name="Kovacs G.M."/>
            <person name="Kiss B."/>
            <person name="Cseklye J."/>
            <person name="Drula E."/>
            <person name="Henrissat B."/>
            <person name="Nagy I."/>
            <person name="Chovatia M."/>
            <person name="Adam C."/>
            <person name="LaButti K."/>
            <person name="Lipzen A."/>
            <person name="Riley R."/>
            <person name="Grigoriev I.V."/>
            <person name="Nagy L.G."/>
        </authorList>
    </citation>
    <scope>NUCLEOTIDE SEQUENCE [LARGE SCALE GENOMIC DNA]</scope>
    <source>
        <strain evidence="2 3">NL-1724</strain>
    </source>
</reference>
<name>A0A550C427_9AGAR</name>
<evidence type="ECO:0000256" key="1">
    <source>
        <dbReference type="SAM" id="MobiDB-lite"/>
    </source>
</evidence>
<keyword evidence="3" id="KW-1185">Reference proteome</keyword>
<comment type="caution">
    <text evidence="2">The sequence shown here is derived from an EMBL/GenBank/DDBJ whole genome shotgun (WGS) entry which is preliminary data.</text>
</comment>
<evidence type="ECO:0000313" key="2">
    <source>
        <dbReference type="EMBL" id="TRM59555.1"/>
    </source>
</evidence>
<dbReference type="Proteomes" id="UP000320762">
    <property type="component" value="Unassembled WGS sequence"/>
</dbReference>
<feature type="region of interest" description="Disordered" evidence="1">
    <location>
        <begin position="1"/>
        <end position="45"/>
    </location>
</feature>
<dbReference type="AlphaFoldDB" id="A0A550C427"/>
<protein>
    <submittedName>
        <fullName evidence="2">Uncharacterized protein</fullName>
    </submittedName>
</protein>
<organism evidence="2 3">
    <name type="scientific">Schizophyllum amplum</name>
    <dbReference type="NCBI Taxonomy" id="97359"/>
    <lineage>
        <taxon>Eukaryota</taxon>
        <taxon>Fungi</taxon>
        <taxon>Dikarya</taxon>
        <taxon>Basidiomycota</taxon>
        <taxon>Agaricomycotina</taxon>
        <taxon>Agaricomycetes</taxon>
        <taxon>Agaricomycetidae</taxon>
        <taxon>Agaricales</taxon>
        <taxon>Schizophyllaceae</taxon>
        <taxon>Schizophyllum</taxon>
    </lineage>
</organism>
<dbReference type="EMBL" id="VDMD01000027">
    <property type="protein sequence ID" value="TRM59555.1"/>
    <property type="molecule type" value="Genomic_DNA"/>
</dbReference>
<proteinExistence type="predicted"/>